<accession>A0A1T5A8S1</accession>
<dbReference type="Gene3D" id="3.90.420.10">
    <property type="entry name" value="Oxidoreductase, molybdopterin-binding domain"/>
    <property type="match status" value="1"/>
</dbReference>
<dbReference type="InterPro" id="IPR036374">
    <property type="entry name" value="OxRdtase_Mopterin-bd_sf"/>
</dbReference>
<feature type="compositionally biased region" description="Basic and acidic residues" evidence="1">
    <location>
        <begin position="75"/>
        <end position="100"/>
    </location>
</feature>
<feature type="compositionally biased region" description="Basic and acidic residues" evidence="1">
    <location>
        <begin position="42"/>
        <end position="53"/>
    </location>
</feature>
<dbReference type="PROSITE" id="PS51257">
    <property type="entry name" value="PROKAR_LIPOPROTEIN"/>
    <property type="match status" value="1"/>
</dbReference>
<dbReference type="RefSeq" id="WP_079588798.1">
    <property type="nucleotide sequence ID" value="NZ_FUYN01000001.1"/>
</dbReference>
<dbReference type="OrthoDB" id="1707732at2"/>
<name>A0A1T5A8S1_9FIRM</name>
<evidence type="ECO:0000313" key="3">
    <source>
        <dbReference type="EMBL" id="SKB31259.1"/>
    </source>
</evidence>
<dbReference type="EMBL" id="FUYN01000001">
    <property type="protein sequence ID" value="SKB31259.1"/>
    <property type="molecule type" value="Genomic_DNA"/>
</dbReference>
<dbReference type="Pfam" id="PF00174">
    <property type="entry name" value="Oxidored_molyb"/>
    <property type="match status" value="1"/>
</dbReference>
<feature type="domain" description="Oxidoreductase molybdopterin-binding" evidence="2">
    <location>
        <begin position="122"/>
        <end position="267"/>
    </location>
</feature>
<dbReference type="Proteomes" id="UP000243406">
    <property type="component" value="Unassembled WGS sequence"/>
</dbReference>
<proteinExistence type="predicted"/>
<dbReference type="SUPFAM" id="SSF56524">
    <property type="entry name" value="Oxidoreductase molybdopterin-binding domain"/>
    <property type="match status" value="1"/>
</dbReference>
<sequence>MPSKSKRILALILLLGILMLGGCTSKENTEQSVDVSTQTENTKSKDEDIKVNGEDDSASNIPEEEISQELASNVNKEDSEEKLESSKEPKPIQAPEKQENNDIAETNSAEPSLAEVQKVEEKAEANTLKIQGNIANKLNLTLAELKSMNDIIFEDEFYSLNSFGTTGHTLFKGVKLWSLLEQKAKISPNASKITLIATDGYSMEFTVNQVKKLDYIDETNPNKKFPMIIAWEEKGIEYDVADGPPYKLIVGQKEAGDVNKPQWVSNIDRIIVE</sequence>
<dbReference type="AlphaFoldDB" id="A0A1T5A8S1"/>
<feature type="compositionally biased region" description="Polar residues" evidence="1">
    <location>
        <begin position="101"/>
        <end position="110"/>
    </location>
</feature>
<feature type="region of interest" description="Disordered" evidence="1">
    <location>
        <begin position="26"/>
        <end position="113"/>
    </location>
</feature>
<feature type="compositionally biased region" description="Polar residues" evidence="1">
    <location>
        <begin position="30"/>
        <end position="41"/>
    </location>
</feature>
<feature type="compositionally biased region" description="Acidic residues" evidence="1">
    <location>
        <begin position="54"/>
        <end position="67"/>
    </location>
</feature>
<reference evidence="4" key="1">
    <citation type="submission" date="2017-02" db="EMBL/GenBank/DDBJ databases">
        <authorList>
            <person name="Varghese N."/>
            <person name="Submissions S."/>
        </authorList>
    </citation>
    <scope>NUCLEOTIDE SEQUENCE [LARGE SCALE GENOMIC DNA]</scope>
    <source>
        <strain evidence="4">ATCC 35199</strain>
    </source>
</reference>
<evidence type="ECO:0000313" key="4">
    <source>
        <dbReference type="Proteomes" id="UP000243406"/>
    </source>
</evidence>
<evidence type="ECO:0000256" key="1">
    <source>
        <dbReference type="SAM" id="MobiDB-lite"/>
    </source>
</evidence>
<gene>
    <name evidence="3" type="ORF">SAMN02745120_0865</name>
</gene>
<protein>
    <submittedName>
        <fullName evidence="3">Oxidoreductase molybdopterin binding domain-containing protein</fullName>
    </submittedName>
</protein>
<keyword evidence="4" id="KW-1185">Reference proteome</keyword>
<evidence type="ECO:0000259" key="2">
    <source>
        <dbReference type="Pfam" id="PF00174"/>
    </source>
</evidence>
<dbReference type="InterPro" id="IPR000572">
    <property type="entry name" value="OxRdtase_Mopterin-bd_dom"/>
</dbReference>
<organism evidence="3 4">
    <name type="scientific">Acetoanaerobium noterae</name>
    <dbReference type="NCBI Taxonomy" id="745369"/>
    <lineage>
        <taxon>Bacteria</taxon>
        <taxon>Bacillati</taxon>
        <taxon>Bacillota</taxon>
        <taxon>Clostridia</taxon>
        <taxon>Peptostreptococcales</taxon>
        <taxon>Filifactoraceae</taxon>
        <taxon>Acetoanaerobium</taxon>
    </lineage>
</organism>